<protein>
    <submittedName>
        <fullName evidence="1">Uncharacterized protein</fullName>
    </submittedName>
</protein>
<sequence length="57" mass="6547">MKQFPRTCRSGRHVLHTTDDVRPDGACIHCSRENQRRYMRSLVDARHKLAAIEAALA</sequence>
<dbReference type="Proteomes" id="UP001241092">
    <property type="component" value="Chromosome"/>
</dbReference>
<proteinExistence type="predicted"/>
<dbReference type="EMBL" id="AP027452">
    <property type="protein sequence ID" value="BDY27542.1"/>
    <property type="molecule type" value="Genomic_DNA"/>
</dbReference>
<gene>
    <name evidence="1" type="ORF">hbim_01466</name>
</gene>
<dbReference type="AlphaFoldDB" id="A0AAI8TS47"/>
<evidence type="ECO:0000313" key="1">
    <source>
        <dbReference type="EMBL" id="BDY27542.1"/>
    </source>
</evidence>
<organism evidence="1 2">
    <name type="scientific">Mycolicibacterium mageritense</name>
    <name type="common">Mycobacterium mageritense</name>
    <dbReference type="NCBI Taxonomy" id="53462"/>
    <lineage>
        <taxon>Bacteria</taxon>
        <taxon>Bacillati</taxon>
        <taxon>Actinomycetota</taxon>
        <taxon>Actinomycetes</taxon>
        <taxon>Mycobacteriales</taxon>
        <taxon>Mycobacteriaceae</taxon>
        <taxon>Mycolicibacterium</taxon>
    </lineage>
</organism>
<reference evidence="1" key="1">
    <citation type="submission" date="2023-03" db="EMBL/GenBank/DDBJ databases">
        <title>Draft genome sequence of a Mycolicibacterium mageritense strain H4_3_1 isolated from a hybrid biological-inorganic system reactor.</title>
        <authorList>
            <person name="Feng X."/>
            <person name="Kazama D."/>
            <person name="Sato K."/>
            <person name="Kobayashi H."/>
        </authorList>
    </citation>
    <scope>NUCLEOTIDE SEQUENCE</scope>
    <source>
        <strain evidence="1">H4_3_1</strain>
    </source>
</reference>
<accession>A0AAI8TS47</accession>
<name>A0AAI8TS47_MYCME</name>
<evidence type="ECO:0000313" key="2">
    <source>
        <dbReference type="Proteomes" id="UP001241092"/>
    </source>
</evidence>